<dbReference type="InterPro" id="IPR043760">
    <property type="entry name" value="PycTM_dom"/>
</dbReference>
<comment type="subcellular location">
    <subcellularLocation>
        <location evidence="1">Cell membrane</location>
    </subcellularLocation>
</comment>
<evidence type="ECO:0000256" key="5">
    <source>
        <dbReference type="ARBA" id="ARBA00022989"/>
    </source>
</evidence>
<keyword evidence="7 8" id="KW-0472">Membrane</keyword>
<dbReference type="Pfam" id="PF18967">
    <property type="entry name" value="PycTM"/>
    <property type="match status" value="1"/>
</dbReference>
<proteinExistence type="predicted"/>
<evidence type="ECO:0000256" key="6">
    <source>
        <dbReference type="ARBA" id="ARBA00023118"/>
    </source>
</evidence>
<dbReference type="EMBL" id="RDSR01000013">
    <property type="protein sequence ID" value="RNE62189.1"/>
    <property type="molecule type" value="Genomic_DNA"/>
</dbReference>
<gene>
    <name evidence="10" type="ORF">EEJ31_08880</name>
</gene>
<evidence type="ECO:0000256" key="2">
    <source>
        <dbReference type="ARBA" id="ARBA00022475"/>
    </source>
</evidence>
<feature type="transmembrane region" description="Helical" evidence="8">
    <location>
        <begin position="21"/>
        <end position="42"/>
    </location>
</feature>
<keyword evidence="2" id="KW-1003">Cell membrane</keyword>
<dbReference type="GO" id="GO:0005886">
    <property type="term" value="C:plasma membrane"/>
    <property type="evidence" value="ECO:0007669"/>
    <property type="project" value="UniProtKB-SubCell"/>
</dbReference>
<dbReference type="Proteomes" id="UP000279859">
    <property type="component" value="Unassembled WGS sequence"/>
</dbReference>
<evidence type="ECO:0000256" key="3">
    <source>
        <dbReference type="ARBA" id="ARBA00022692"/>
    </source>
</evidence>
<feature type="transmembrane region" description="Helical" evidence="8">
    <location>
        <begin position="54"/>
        <end position="76"/>
    </location>
</feature>
<keyword evidence="4" id="KW-0547">Nucleotide-binding</keyword>
<feature type="domain" description="Pycsar effector protein" evidence="9">
    <location>
        <begin position="5"/>
        <end position="156"/>
    </location>
</feature>
<protein>
    <recommendedName>
        <fullName evidence="9">Pycsar effector protein domain-containing protein</fullName>
    </recommendedName>
</protein>
<accession>A0A3M8LB61</accession>
<dbReference type="GO" id="GO:0000166">
    <property type="term" value="F:nucleotide binding"/>
    <property type="evidence" value="ECO:0007669"/>
    <property type="project" value="UniProtKB-KW"/>
</dbReference>
<evidence type="ECO:0000259" key="9">
    <source>
        <dbReference type="Pfam" id="PF18967"/>
    </source>
</evidence>
<keyword evidence="3 8" id="KW-0812">Transmembrane</keyword>
<evidence type="ECO:0000256" key="7">
    <source>
        <dbReference type="ARBA" id="ARBA00023136"/>
    </source>
</evidence>
<evidence type="ECO:0000256" key="8">
    <source>
        <dbReference type="SAM" id="Phobius"/>
    </source>
</evidence>
<dbReference type="AlphaFoldDB" id="A0A3M8LB61"/>
<sequence>MVTATMLAEARAEVSQADQKASMLLAALGIGFGLVLSGQLAGDWSPDSLSARGASAWWVGAALAVASVAMVAMAVWPRFHAADLSGGIAYWGHVASYGSVQEFSEALEGNAMAAPDRTVHQLWHLSRLVRRKYAWIRRSMCVAGVAVLIIGAALFFG</sequence>
<evidence type="ECO:0000256" key="4">
    <source>
        <dbReference type="ARBA" id="ARBA00022741"/>
    </source>
</evidence>
<name>A0A3M8LB61_9MICO</name>
<feature type="transmembrane region" description="Helical" evidence="8">
    <location>
        <begin position="135"/>
        <end position="156"/>
    </location>
</feature>
<keyword evidence="5 8" id="KW-1133">Transmembrane helix</keyword>
<reference evidence="10 11" key="1">
    <citation type="submission" date="2018-11" db="EMBL/GenBank/DDBJ databases">
        <title>Cryobacterium sp. nov., isolated from rhizosphere soil of lettuce.</title>
        <authorList>
            <person name="Wang Y."/>
        </authorList>
    </citation>
    <scope>NUCLEOTIDE SEQUENCE [LARGE SCALE GENOMIC DNA]</scope>
    <source>
        <strain evidence="10 11">NEAU-85</strain>
    </source>
</reference>
<evidence type="ECO:0000313" key="11">
    <source>
        <dbReference type="Proteomes" id="UP000279859"/>
    </source>
</evidence>
<evidence type="ECO:0000256" key="1">
    <source>
        <dbReference type="ARBA" id="ARBA00004236"/>
    </source>
</evidence>
<organism evidence="10 11">
    <name type="scientific">Cryobacterium tepidiphilum</name>
    <dbReference type="NCBI Taxonomy" id="2486026"/>
    <lineage>
        <taxon>Bacteria</taxon>
        <taxon>Bacillati</taxon>
        <taxon>Actinomycetota</taxon>
        <taxon>Actinomycetes</taxon>
        <taxon>Micrococcales</taxon>
        <taxon>Microbacteriaceae</taxon>
        <taxon>Cryobacterium</taxon>
    </lineage>
</organism>
<evidence type="ECO:0000313" key="10">
    <source>
        <dbReference type="EMBL" id="RNE62189.1"/>
    </source>
</evidence>
<comment type="caution">
    <text evidence="10">The sequence shown here is derived from an EMBL/GenBank/DDBJ whole genome shotgun (WGS) entry which is preliminary data.</text>
</comment>
<keyword evidence="11" id="KW-1185">Reference proteome</keyword>
<keyword evidence="6" id="KW-0051">Antiviral defense</keyword>
<dbReference type="GO" id="GO:0051607">
    <property type="term" value="P:defense response to virus"/>
    <property type="evidence" value="ECO:0007669"/>
    <property type="project" value="UniProtKB-KW"/>
</dbReference>